<feature type="compositionally biased region" description="Basic and acidic residues" evidence="1">
    <location>
        <begin position="58"/>
        <end position="70"/>
    </location>
</feature>
<dbReference type="Pfam" id="PF10116">
    <property type="entry name" value="Host_attach"/>
    <property type="match status" value="1"/>
</dbReference>
<gene>
    <name evidence="2" type="ORF">ALSL_1534</name>
</gene>
<dbReference type="Proteomes" id="UP000270530">
    <property type="component" value="Chromosome"/>
</dbReference>
<dbReference type="EMBL" id="AP018560">
    <property type="protein sequence ID" value="BBD80190.1"/>
    <property type="molecule type" value="Genomic_DNA"/>
</dbReference>
<evidence type="ECO:0000313" key="3">
    <source>
        <dbReference type="Proteomes" id="UP000270530"/>
    </source>
</evidence>
<evidence type="ECO:0008006" key="4">
    <source>
        <dbReference type="Google" id="ProtNLM"/>
    </source>
</evidence>
<protein>
    <recommendedName>
        <fullName evidence="4">Host attachment protein</fullName>
    </recommendedName>
</protein>
<dbReference type="InterPro" id="IPR019291">
    <property type="entry name" value="Host_attachment_protein"/>
</dbReference>
<reference evidence="3" key="2">
    <citation type="submission" date="2018-06" db="EMBL/GenBank/DDBJ databases">
        <title>Genome sequence of Rhodanobacteraceae bacterium strain Dysh456.</title>
        <authorList>
            <person name="Fukui M."/>
        </authorList>
    </citation>
    <scope>NUCLEOTIDE SEQUENCE [LARGE SCALE GENOMIC DNA]</scope>
    <source>
        <strain evidence="3">Dysh456</strain>
    </source>
</reference>
<evidence type="ECO:0000313" key="2">
    <source>
        <dbReference type="EMBL" id="BBD80190.1"/>
    </source>
</evidence>
<dbReference type="KEGG" id="rbd:ALSL_1534"/>
<dbReference type="AlphaFoldDB" id="A0A2Z6E517"/>
<proteinExistence type="predicted"/>
<reference evidence="3" key="1">
    <citation type="submission" date="2018-04" db="EMBL/GenBank/DDBJ databases">
        <authorList>
            <person name="Watanabe M."/>
            <person name="Kojima H."/>
        </authorList>
    </citation>
    <scope>NUCLEOTIDE SEQUENCE [LARGE SCALE GENOMIC DNA]</scope>
    <source>
        <strain evidence="3">Dysh456</strain>
    </source>
</reference>
<keyword evidence="3" id="KW-1185">Reference proteome</keyword>
<organism evidence="2 3">
    <name type="scientific">Aerosticca soli</name>
    <dbReference type="NCBI Taxonomy" id="2010829"/>
    <lineage>
        <taxon>Bacteria</taxon>
        <taxon>Pseudomonadati</taxon>
        <taxon>Pseudomonadota</taxon>
        <taxon>Gammaproteobacteria</taxon>
        <taxon>Lysobacterales</taxon>
        <taxon>Rhodanobacteraceae</taxon>
        <taxon>Aerosticca</taxon>
    </lineage>
</organism>
<accession>A0A2Z6E517</accession>
<name>A0A2Z6E517_9GAMM</name>
<evidence type="ECO:0000256" key="1">
    <source>
        <dbReference type="SAM" id="MobiDB-lite"/>
    </source>
</evidence>
<sequence length="145" mass="16951">MWFLVADNGRARVVEYRLPDKAWQEVACFDNPDAHLPVHEIARDRPPRVDESAAPGHHAIEPHTTPREKTAQQFARQLSDFLLKAAQENRYDKLVLVSPPRFLGVLREHLDEACKARLWDELQHDYTTLTFEELRDRLAKLELKF</sequence>
<feature type="region of interest" description="Disordered" evidence="1">
    <location>
        <begin position="47"/>
        <end position="70"/>
    </location>
</feature>